<evidence type="ECO:0000313" key="5">
    <source>
        <dbReference type="Proteomes" id="UP001500957"/>
    </source>
</evidence>
<dbReference type="PANTHER" id="PTHR30055:SF153">
    <property type="entry name" value="HTH-TYPE TRANSCRIPTIONAL REPRESSOR RV3405C"/>
    <property type="match status" value="1"/>
</dbReference>
<dbReference type="InterPro" id="IPR036271">
    <property type="entry name" value="Tet_transcr_reg_TetR-rel_C_sf"/>
</dbReference>
<evidence type="ECO:0000313" key="4">
    <source>
        <dbReference type="EMBL" id="GAA0610926.1"/>
    </source>
</evidence>
<reference evidence="4 5" key="1">
    <citation type="journal article" date="2019" name="Int. J. Syst. Evol. Microbiol.">
        <title>The Global Catalogue of Microorganisms (GCM) 10K type strain sequencing project: providing services to taxonomists for standard genome sequencing and annotation.</title>
        <authorList>
            <consortium name="The Broad Institute Genomics Platform"/>
            <consortium name="The Broad Institute Genome Sequencing Center for Infectious Disease"/>
            <person name="Wu L."/>
            <person name="Ma J."/>
        </authorList>
    </citation>
    <scope>NUCLEOTIDE SEQUENCE [LARGE SCALE GENOMIC DNA]</scope>
    <source>
        <strain evidence="4 5">JCM 10671</strain>
    </source>
</reference>
<dbReference type="Pfam" id="PF00440">
    <property type="entry name" value="TetR_N"/>
    <property type="match status" value="1"/>
</dbReference>
<dbReference type="Gene3D" id="1.10.10.60">
    <property type="entry name" value="Homeodomain-like"/>
    <property type="match status" value="1"/>
</dbReference>
<keyword evidence="5" id="KW-1185">Reference proteome</keyword>
<proteinExistence type="predicted"/>
<dbReference type="PROSITE" id="PS50977">
    <property type="entry name" value="HTH_TETR_2"/>
    <property type="match status" value="1"/>
</dbReference>
<protein>
    <submittedName>
        <fullName evidence="4">TetR/AcrR family transcriptional regulator</fullName>
    </submittedName>
</protein>
<dbReference type="Gene3D" id="1.10.357.10">
    <property type="entry name" value="Tetracycline Repressor, domain 2"/>
    <property type="match status" value="1"/>
</dbReference>
<feature type="domain" description="HTH tetR-type" evidence="3">
    <location>
        <begin position="19"/>
        <end position="79"/>
    </location>
</feature>
<keyword evidence="1 2" id="KW-0238">DNA-binding</keyword>
<dbReference type="PRINTS" id="PR00455">
    <property type="entry name" value="HTHTETR"/>
</dbReference>
<dbReference type="Proteomes" id="UP001500957">
    <property type="component" value="Unassembled WGS sequence"/>
</dbReference>
<dbReference type="RefSeq" id="WP_344602497.1">
    <property type="nucleotide sequence ID" value="NZ_BAAAHE010000008.1"/>
</dbReference>
<feature type="DNA-binding region" description="H-T-H motif" evidence="2">
    <location>
        <begin position="42"/>
        <end position="61"/>
    </location>
</feature>
<name>A0ABN1GGD4_9ACTN</name>
<gene>
    <name evidence="4" type="ORF">GCM10009547_11200</name>
</gene>
<sequence length="207" mass="22643">MPRRRAADVEVLDAPVEADDTVTRVLDAATELFGRHGVGRTSIDDVARRARVGRNTVFRRVGTKDELVRAVLSRELERLLDDLNDAVGAARDPLERMAAVFAITVRTIRAHPMLGDSVLARLEDLNAYGMREVPDLMARSAEYVEVLLAADRAAGQLGDDVDITVAAEVMVRLVHSVILAPALVRPLETEAELRAFATAIFAPLLRV</sequence>
<dbReference type="InterPro" id="IPR001647">
    <property type="entry name" value="HTH_TetR"/>
</dbReference>
<evidence type="ECO:0000256" key="2">
    <source>
        <dbReference type="PROSITE-ProRule" id="PRU00335"/>
    </source>
</evidence>
<dbReference type="EMBL" id="BAAAHE010000008">
    <property type="protein sequence ID" value="GAA0610926.1"/>
    <property type="molecule type" value="Genomic_DNA"/>
</dbReference>
<comment type="caution">
    <text evidence="4">The sequence shown here is derived from an EMBL/GenBank/DDBJ whole genome shotgun (WGS) entry which is preliminary data.</text>
</comment>
<organism evidence="4 5">
    <name type="scientific">Sporichthya brevicatena</name>
    <dbReference type="NCBI Taxonomy" id="171442"/>
    <lineage>
        <taxon>Bacteria</taxon>
        <taxon>Bacillati</taxon>
        <taxon>Actinomycetota</taxon>
        <taxon>Actinomycetes</taxon>
        <taxon>Sporichthyales</taxon>
        <taxon>Sporichthyaceae</taxon>
        <taxon>Sporichthya</taxon>
    </lineage>
</organism>
<dbReference type="InterPro" id="IPR009057">
    <property type="entry name" value="Homeodomain-like_sf"/>
</dbReference>
<dbReference type="SUPFAM" id="SSF48498">
    <property type="entry name" value="Tetracyclin repressor-like, C-terminal domain"/>
    <property type="match status" value="1"/>
</dbReference>
<accession>A0ABN1GGD4</accession>
<evidence type="ECO:0000256" key="1">
    <source>
        <dbReference type="ARBA" id="ARBA00023125"/>
    </source>
</evidence>
<dbReference type="SUPFAM" id="SSF46689">
    <property type="entry name" value="Homeodomain-like"/>
    <property type="match status" value="1"/>
</dbReference>
<dbReference type="PANTHER" id="PTHR30055">
    <property type="entry name" value="HTH-TYPE TRANSCRIPTIONAL REGULATOR RUTR"/>
    <property type="match status" value="1"/>
</dbReference>
<dbReference type="InterPro" id="IPR050109">
    <property type="entry name" value="HTH-type_TetR-like_transc_reg"/>
</dbReference>
<evidence type="ECO:0000259" key="3">
    <source>
        <dbReference type="PROSITE" id="PS50977"/>
    </source>
</evidence>